<protein>
    <recommendedName>
        <fullName evidence="3">DUF4219 domain-containing protein</fullName>
    </recommendedName>
</protein>
<evidence type="ECO:0000313" key="1">
    <source>
        <dbReference type="EMBL" id="KAH9300798.1"/>
    </source>
</evidence>
<sequence>MAAITAPKFFLPDSQLLRSDNYPAWKTKIRAQLDFENLWTVVSGTLTRSAIDVTQQATFDRANQKAKLIILFSVSDEVQPHIRESTTTKESWDKLKTVYESKNKNTILHLQSQLLNLKMQPTEKVEMFLRRVATLRASLQALEEEVTDTSLVPIVLRALPPSYRIFVTTLNIT</sequence>
<evidence type="ECO:0000313" key="2">
    <source>
        <dbReference type="Proteomes" id="UP000824469"/>
    </source>
</evidence>
<gene>
    <name evidence="1" type="ORF">KI387_012381</name>
</gene>
<dbReference type="EMBL" id="JAHRHJ020000009">
    <property type="protein sequence ID" value="KAH9300798.1"/>
    <property type="molecule type" value="Genomic_DNA"/>
</dbReference>
<accession>A0AA38CQR0</accession>
<proteinExistence type="predicted"/>
<dbReference type="PANTHER" id="PTHR47481:SF14">
    <property type="entry name" value="RETROTRANSPOSON COPIA-LIKE N-TERMINAL DOMAIN-CONTAINING PROTEIN"/>
    <property type="match status" value="1"/>
</dbReference>
<feature type="non-terminal residue" evidence="1">
    <location>
        <position position="173"/>
    </location>
</feature>
<comment type="caution">
    <text evidence="1">The sequence shown here is derived from an EMBL/GenBank/DDBJ whole genome shotgun (WGS) entry which is preliminary data.</text>
</comment>
<evidence type="ECO:0008006" key="3">
    <source>
        <dbReference type="Google" id="ProtNLM"/>
    </source>
</evidence>
<keyword evidence="2" id="KW-1185">Reference proteome</keyword>
<dbReference type="Pfam" id="PF14223">
    <property type="entry name" value="Retrotran_gag_2"/>
    <property type="match status" value="1"/>
</dbReference>
<reference evidence="1 2" key="1">
    <citation type="journal article" date="2021" name="Nat. Plants">
        <title>The Taxus genome provides insights into paclitaxel biosynthesis.</title>
        <authorList>
            <person name="Xiong X."/>
            <person name="Gou J."/>
            <person name="Liao Q."/>
            <person name="Li Y."/>
            <person name="Zhou Q."/>
            <person name="Bi G."/>
            <person name="Li C."/>
            <person name="Du R."/>
            <person name="Wang X."/>
            <person name="Sun T."/>
            <person name="Guo L."/>
            <person name="Liang H."/>
            <person name="Lu P."/>
            <person name="Wu Y."/>
            <person name="Zhang Z."/>
            <person name="Ro D.K."/>
            <person name="Shang Y."/>
            <person name="Huang S."/>
            <person name="Yan J."/>
        </authorList>
    </citation>
    <scope>NUCLEOTIDE SEQUENCE [LARGE SCALE GENOMIC DNA]</scope>
    <source>
        <strain evidence="1">Ta-2019</strain>
    </source>
</reference>
<dbReference type="PANTHER" id="PTHR47481">
    <property type="match status" value="1"/>
</dbReference>
<organism evidence="1 2">
    <name type="scientific">Taxus chinensis</name>
    <name type="common">Chinese yew</name>
    <name type="synonym">Taxus wallichiana var. chinensis</name>
    <dbReference type="NCBI Taxonomy" id="29808"/>
    <lineage>
        <taxon>Eukaryota</taxon>
        <taxon>Viridiplantae</taxon>
        <taxon>Streptophyta</taxon>
        <taxon>Embryophyta</taxon>
        <taxon>Tracheophyta</taxon>
        <taxon>Spermatophyta</taxon>
        <taxon>Pinopsida</taxon>
        <taxon>Pinidae</taxon>
        <taxon>Conifers II</taxon>
        <taxon>Cupressales</taxon>
        <taxon>Taxaceae</taxon>
        <taxon>Taxus</taxon>
    </lineage>
</organism>
<dbReference type="OMA" id="CKMDEDM"/>
<name>A0AA38CQR0_TAXCH</name>
<dbReference type="Proteomes" id="UP000824469">
    <property type="component" value="Unassembled WGS sequence"/>
</dbReference>
<dbReference type="AlphaFoldDB" id="A0AA38CQR0"/>